<dbReference type="InterPro" id="IPR057939">
    <property type="entry name" value="TRF2_HOY1_PH"/>
</dbReference>
<dbReference type="Gene3D" id="1.10.10.60">
    <property type="entry name" value="Homeodomain-like"/>
    <property type="match status" value="1"/>
</dbReference>
<proteinExistence type="predicted"/>
<dbReference type="GO" id="GO:0000976">
    <property type="term" value="F:transcription cis-regulatory region binding"/>
    <property type="evidence" value="ECO:0007669"/>
    <property type="project" value="TreeGrafter"/>
</dbReference>
<dbReference type="Pfam" id="PF00046">
    <property type="entry name" value="Homeodomain"/>
    <property type="match status" value="1"/>
</dbReference>
<dbReference type="EMBL" id="JAACJO010000004">
    <property type="protein sequence ID" value="KAF5359643.1"/>
    <property type="molecule type" value="Genomic_DNA"/>
</dbReference>
<gene>
    <name evidence="6" type="ORF">D9756_003181</name>
</gene>
<comment type="subcellular location">
    <subcellularLocation>
        <location evidence="1 2 3">Nucleus</location>
    </subcellularLocation>
</comment>
<protein>
    <recommendedName>
        <fullName evidence="5">Homeobox domain-containing protein</fullName>
    </recommendedName>
</protein>
<dbReference type="PANTHER" id="PTHR24323:SF7">
    <property type="entry name" value="HOMEOBOX DOMAIN-CONTAINING PROTEIN"/>
    <property type="match status" value="1"/>
</dbReference>
<dbReference type="InterPro" id="IPR009057">
    <property type="entry name" value="Homeodomain-like_sf"/>
</dbReference>
<dbReference type="InterPro" id="IPR001356">
    <property type="entry name" value="HD"/>
</dbReference>
<evidence type="ECO:0000259" key="5">
    <source>
        <dbReference type="PROSITE" id="PS50071"/>
    </source>
</evidence>
<keyword evidence="7" id="KW-1185">Reference proteome</keyword>
<dbReference type="SMART" id="SM00389">
    <property type="entry name" value="HOX"/>
    <property type="match status" value="1"/>
</dbReference>
<keyword evidence="2 3" id="KW-0539">Nucleus</keyword>
<dbReference type="PROSITE" id="PS50071">
    <property type="entry name" value="HOMEOBOX_2"/>
    <property type="match status" value="1"/>
</dbReference>
<reference evidence="6 7" key="1">
    <citation type="journal article" date="2020" name="ISME J.">
        <title>Uncovering the hidden diversity of litter-decomposition mechanisms in mushroom-forming fungi.</title>
        <authorList>
            <person name="Floudas D."/>
            <person name="Bentzer J."/>
            <person name="Ahren D."/>
            <person name="Johansson T."/>
            <person name="Persson P."/>
            <person name="Tunlid A."/>
        </authorList>
    </citation>
    <scope>NUCLEOTIDE SEQUENCE [LARGE SCALE GENOMIC DNA]</scope>
    <source>
        <strain evidence="6 7">CBS 146.42</strain>
    </source>
</reference>
<dbReference type="Proteomes" id="UP000559027">
    <property type="component" value="Unassembled WGS sequence"/>
</dbReference>
<dbReference type="Pfam" id="PF24818">
    <property type="entry name" value="PH_TRF2_HOY1"/>
    <property type="match status" value="1"/>
</dbReference>
<keyword evidence="2 3" id="KW-0371">Homeobox</keyword>
<feature type="domain" description="Homeobox" evidence="5">
    <location>
        <begin position="34"/>
        <end position="94"/>
    </location>
</feature>
<dbReference type="PANTHER" id="PTHR24323">
    <property type="entry name" value="CEH-10 HOMEODOMAIN-CONTAINING HOMOLOG"/>
    <property type="match status" value="1"/>
</dbReference>
<feature type="compositionally biased region" description="Polar residues" evidence="4">
    <location>
        <begin position="426"/>
        <end position="441"/>
    </location>
</feature>
<dbReference type="SUPFAM" id="SSF46689">
    <property type="entry name" value="Homeodomain-like"/>
    <property type="match status" value="1"/>
</dbReference>
<dbReference type="GO" id="GO:0006355">
    <property type="term" value="P:regulation of DNA-templated transcription"/>
    <property type="evidence" value="ECO:0007669"/>
    <property type="project" value="TreeGrafter"/>
</dbReference>
<feature type="compositionally biased region" description="Low complexity" evidence="4">
    <location>
        <begin position="291"/>
        <end position="304"/>
    </location>
</feature>
<feature type="compositionally biased region" description="Basic and acidic residues" evidence="4">
    <location>
        <begin position="11"/>
        <end position="36"/>
    </location>
</feature>
<dbReference type="CDD" id="cd00086">
    <property type="entry name" value="homeodomain"/>
    <property type="match status" value="1"/>
</dbReference>
<organism evidence="6 7">
    <name type="scientific">Leucocoprinus leucothites</name>
    <dbReference type="NCBI Taxonomy" id="201217"/>
    <lineage>
        <taxon>Eukaryota</taxon>
        <taxon>Fungi</taxon>
        <taxon>Dikarya</taxon>
        <taxon>Basidiomycota</taxon>
        <taxon>Agaricomycotina</taxon>
        <taxon>Agaricomycetes</taxon>
        <taxon>Agaricomycetidae</taxon>
        <taxon>Agaricales</taxon>
        <taxon>Agaricineae</taxon>
        <taxon>Agaricaceae</taxon>
        <taxon>Leucocoprinus</taxon>
    </lineage>
</organism>
<keyword evidence="2 3" id="KW-0238">DNA-binding</keyword>
<sequence>MAPRSPADLPQLHDRSSSPSRREKALLSTSPKEDLPKKKRGRLTKEQLAQLERLFAVDCSPTVVRRREIALQVGCPERQIQVWFQNRRAKAKSSGEKCKTRPRGPSPVKEPPELCQAVQTDFEKLIQEDDSSVFTIPCTTLTIGAWNRVNFEDEHDLLAWICEKKRCFTWFVRSSDYSFKMQVPLDALKELAFKNADPGKAFLALDLSSPPTFFLRRNLKREQGVPPPCWRRCEDWTESKAATRNLRHVLGGPALPLANVVTYVKNLMEDTKPVTLHPVDHPTPTDNHQFPSQQTSTSISTTPTYPSPVMDDAFYLQPLDSSRGWDSASCSDGQAPVNDTKALANVYYGSDRSRVGALPVYSTKQYGDMYNEHDGMRLLGTDAGLVSAPPRRLSPLEVPQPKHFYSESGIDTATRFHPPTYYQSYPTSGSTGYHQRPSHQSPYFPEFFSPSNDSY</sequence>
<evidence type="ECO:0000256" key="1">
    <source>
        <dbReference type="ARBA" id="ARBA00004123"/>
    </source>
</evidence>
<evidence type="ECO:0000256" key="2">
    <source>
        <dbReference type="PROSITE-ProRule" id="PRU00108"/>
    </source>
</evidence>
<evidence type="ECO:0000313" key="6">
    <source>
        <dbReference type="EMBL" id="KAF5359643.1"/>
    </source>
</evidence>
<dbReference type="GO" id="GO:0005634">
    <property type="term" value="C:nucleus"/>
    <property type="evidence" value="ECO:0007669"/>
    <property type="project" value="UniProtKB-SubCell"/>
</dbReference>
<evidence type="ECO:0000256" key="4">
    <source>
        <dbReference type="SAM" id="MobiDB-lite"/>
    </source>
</evidence>
<evidence type="ECO:0000256" key="3">
    <source>
        <dbReference type="RuleBase" id="RU000682"/>
    </source>
</evidence>
<dbReference type="OrthoDB" id="6159439at2759"/>
<dbReference type="InterPro" id="IPR051775">
    <property type="entry name" value="Homeobox_domain"/>
</dbReference>
<evidence type="ECO:0000313" key="7">
    <source>
        <dbReference type="Proteomes" id="UP000559027"/>
    </source>
</evidence>
<feature type="region of interest" description="Disordered" evidence="4">
    <location>
        <begin position="280"/>
        <end position="304"/>
    </location>
</feature>
<comment type="caution">
    <text evidence="6">The sequence shown here is derived from an EMBL/GenBank/DDBJ whole genome shotgun (WGS) entry which is preliminary data.</text>
</comment>
<feature type="region of interest" description="Disordered" evidence="4">
    <location>
        <begin position="426"/>
        <end position="455"/>
    </location>
</feature>
<accession>A0A8H5G791</accession>
<name>A0A8H5G791_9AGAR</name>
<feature type="DNA-binding region" description="Homeobox" evidence="2">
    <location>
        <begin position="36"/>
        <end position="95"/>
    </location>
</feature>
<feature type="region of interest" description="Disordered" evidence="4">
    <location>
        <begin position="1"/>
        <end position="42"/>
    </location>
</feature>
<dbReference type="AlphaFoldDB" id="A0A8H5G791"/>